<reference evidence="2" key="1">
    <citation type="submission" date="2022-12" db="EMBL/GenBank/DDBJ databases">
        <title>New Phytohabitans aurantiacus sp. RD004123 nov., an actinomycete isolated from soil.</title>
        <authorList>
            <person name="Triningsih D.W."/>
            <person name="Harunari E."/>
            <person name="Igarashi Y."/>
        </authorList>
    </citation>
    <scope>NUCLEOTIDE SEQUENCE</scope>
    <source>
        <strain evidence="2">RD004123</strain>
    </source>
</reference>
<dbReference type="InterPro" id="IPR039261">
    <property type="entry name" value="FNR_nucleotide-bd"/>
</dbReference>
<dbReference type="PANTHER" id="PTHR33927">
    <property type="entry name" value="TRANSMEMBRANE PROTEIN"/>
    <property type="match status" value="1"/>
</dbReference>
<evidence type="ECO:0000256" key="1">
    <source>
        <dbReference type="SAM" id="Phobius"/>
    </source>
</evidence>
<feature type="transmembrane region" description="Helical" evidence="1">
    <location>
        <begin position="118"/>
        <end position="141"/>
    </location>
</feature>
<dbReference type="SUPFAM" id="SSF52343">
    <property type="entry name" value="Ferredoxin reductase-like, C-terminal NADP-linked domain"/>
    <property type="match status" value="1"/>
</dbReference>
<feature type="transmembrane region" description="Helical" evidence="1">
    <location>
        <begin position="153"/>
        <end position="174"/>
    </location>
</feature>
<evidence type="ECO:0000313" key="3">
    <source>
        <dbReference type="Proteomes" id="UP001144280"/>
    </source>
</evidence>
<feature type="transmembrane region" description="Helical" evidence="1">
    <location>
        <begin position="41"/>
        <end position="64"/>
    </location>
</feature>
<feature type="transmembrane region" description="Helical" evidence="1">
    <location>
        <begin position="223"/>
        <end position="241"/>
    </location>
</feature>
<gene>
    <name evidence="2" type="ORF">Pa4123_61490</name>
</gene>
<dbReference type="PANTHER" id="PTHR33927:SF5">
    <property type="entry name" value="ENZYME, PUTATIVE (AFU_ORTHOLOGUE AFUA_8G01222)-RELATED"/>
    <property type="match status" value="1"/>
</dbReference>
<proteinExistence type="predicted"/>
<sequence>MSVISPAAPAASAADQLALPPPTSPLRRLLKHPRLMHHNRLAALVGVANLALLGHALTGGGWWSGGHIDLAAISAAVLANFALAILIRQQYVVNLLFWLATRAPTHWPLRIRWTLAKVYHFGGLHVGGALAGTLWFLVLSGSLTVAALRGDPAVSTGLLVVSYALLALLAVIVAMARPGYRARRHDRFERAHRFGGWSALVLFWVQTVLSVRPEPGSPLAAPQLWVLALLTFSVALPWLRLRRVRVDVSRPSNHVALARFNHGVTPFAGSSTAISRRPLWEWHSFANVPAPGEAGFRLTISRAGDWTGSFIDDMPTHVWVKGITTAGVANIETLFTKVVYVATGSGIGPVLPHLLARKVPSRLVWATRSPRATYGDELVDEILAGQPDATVWDTAEHGKPDMVQLAYAAYVAFGAEAVICISNKKLTWQVVHGLERRGIPAYGAIWDS</sequence>
<keyword evidence="1" id="KW-0472">Membrane</keyword>
<comment type="caution">
    <text evidence="2">The sequence shown here is derived from an EMBL/GenBank/DDBJ whole genome shotgun (WGS) entry which is preliminary data.</text>
</comment>
<keyword evidence="1" id="KW-1133">Transmembrane helix</keyword>
<keyword evidence="3" id="KW-1185">Reference proteome</keyword>
<evidence type="ECO:0008006" key="4">
    <source>
        <dbReference type="Google" id="ProtNLM"/>
    </source>
</evidence>
<accession>A0ABQ5R3T2</accession>
<dbReference type="InterPro" id="IPR052979">
    <property type="entry name" value="Adenylate-forming_domain"/>
</dbReference>
<feature type="transmembrane region" description="Helical" evidence="1">
    <location>
        <begin position="194"/>
        <end position="211"/>
    </location>
</feature>
<keyword evidence="1" id="KW-0812">Transmembrane</keyword>
<name>A0ABQ5R3T2_9ACTN</name>
<evidence type="ECO:0000313" key="2">
    <source>
        <dbReference type="EMBL" id="GLI00873.1"/>
    </source>
</evidence>
<dbReference type="RefSeq" id="WP_281901474.1">
    <property type="nucleotide sequence ID" value="NZ_BSDI01000037.1"/>
</dbReference>
<protein>
    <recommendedName>
        <fullName evidence="4">Oxidoreductase</fullName>
    </recommendedName>
</protein>
<dbReference type="EMBL" id="BSDI01000037">
    <property type="protein sequence ID" value="GLI00873.1"/>
    <property type="molecule type" value="Genomic_DNA"/>
</dbReference>
<organism evidence="2 3">
    <name type="scientific">Phytohabitans aurantiacus</name>
    <dbReference type="NCBI Taxonomy" id="3016789"/>
    <lineage>
        <taxon>Bacteria</taxon>
        <taxon>Bacillati</taxon>
        <taxon>Actinomycetota</taxon>
        <taxon>Actinomycetes</taxon>
        <taxon>Micromonosporales</taxon>
        <taxon>Micromonosporaceae</taxon>
    </lineage>
</organism>
<dbReference type="Proteomes" id="UP001144280">
    <property type="component" value="Unassembled WGS sequence"/>
</dbReference>